<gene>
    <name evidence="14" type="ORF">QD47_27265</name>
</gene>
<sequence length="318" mass="35251">MLRVKVGKLVSCLALTGVLLSSVLVNQADAGLAKGSKFLGNVIAGSVPPSYGTYWNQVTPENSTKWGSVEGNRNNMNWSQADTAYNYARNNGFPFKFHTLVWGAQEPGWISGLSAADQKAEVTQWIKAAGQRYSNSEFVDVVNEPLHQKPSFRNAIGGDGSTGWDWVIWSFQQARQAFPNSKLLINEYGIINDPSLTDQYVNIINQLKSRGLIDGIGIQCHQFSMDTVSVNTMNTVLNKLSATGLPIYVSELDITGDDNTQLARYKEKFPVLWQHPSVKGVTLWGYIQGQTWISNTHLLNSNGSERPALKWLRQYMGS</sequence>
<comment type="caution">
    <text evidence="14">The sequence shown here is derived from an EMBL/GenBank/DDBJ whole genome shotgun (WGS) entry which is preliminary data.</text>
</comment>
<evidence type="ECO:0000256" key="11">
    <source>
        <dbReference type="PROSITE-ProRule" id="PRU10061"/>
    </source>
</evidence>
<accession>A0A0D7WUB7</accession>
<dbReference type="SMART" id="SM00633">
    <property type="entry name" value="Glyco_10"/>
    <property type="match status" value="1"/>
</dbReference>
<evidence type="ECO:0000256" key="4">
    <source>
        <dbReference type="ARBA" id="ARBA00012590"/>
    </source>
</evidence>
<evidence type="ECO:0000256" key="7">
    <source>
        <dbReference type="ARBA" id="ARBA00022801"/>
    </source>
</evidence>
<evidence type="ECO:0000313" key="14">
    <source>
        <dbReference type="EMBL" id="KJD42609.1"/>
    </source>
</evidence>
<dbReference type="InterPro" id="IPR044846">
    <property type="entry name" value="GH10"/>
</dbReference>
<feature type="chain" id="PRO_5002325891" description="endo-1,4-beta-xylanase" evidence="12">
    <location>
        <begin position="31"/>
        <end position="318"/>
    </location>
</feature>
<evidence type="ECO:0000313" key="15">
    <source>
        <dbReference type="Proteomes" id="UP000032534"/>
    </source>
</evidence>
<organism evidence="14 15">
    <name type="scientific">Paenibacillus terrae</name>
    <dbReference type="NCBI Taxonomy" id="159743"/>
    <lineage>
        <taxon>Bacteria</taxon>
        <taxon>Bacillati</taxon>
        <taxon>Bacillota</taxon>
        <taxon>Bacilli</taxon>
        <taxon>Bacillales</taxon>
        <taxon>Paenibacillaceae</taxon>
        <taxon>Paenibacillus</taxon>
    </lineage>
</organism>
<evidence type="ECO:0000256" key="1">
    <source>
        <dbReference type="ARBA" id="ARBA00000681"/>
    </source>
</evidence>
<proteinExistence type="inferred from homology"/>
<dbReference type="InterPro" id="IPR017853">
    <property type="entry name" value="GH"/>
</dbReference>
<evidence type="ECO:0000256" key="2">
    <source>
        <dbReference type="ARBA" id="ARBA00004851"/>
    </source>
</evidence>
<keyword evidence="15" id="KW-1185">Reference proteome</keyword>
<dbReference type="EC" id="3.2.1.8" evidence="4"/>
<feature type="active site" description="Nucleophile" evidence="11">
    <location>
        <position position="251"/>
    </location>
</feature>
<dbReference type="PANTHER" id="PTHR31490:SF88">
    <property type="entry name" value="BETA-XYLANASE"/>
    <property type="match status" value="1"/>
</dbReference>
<evidence type="ECO:0000256" key="6">
    <source>
        <dbReference type="ARBA" id="ARBA00022729"/>
    </source>
</evidence>
<evidence type="ECO:0000256" key="10">
    <source>
        <dbReference type="ARBA" id="ARBA00023326"/>
    </source>
</evidence>
<dbReference type="PATRIC" id="fig|159743.3.peg.6072"/>
<keyword evidence="9 14" id="KW-0326">Glycosidase</keyword>
<dbReference type="Pfam" id="PF00331">
    <property type="entry name" value="Glyco_hydro_10"/>
    <property type="match status" value="1"/>
</dbReference>
<name>A0A0D7WUB7_9BACL</name>
<comment type="catalytic activity">
    <reaction evidence="1">
        <text>Endohydrolysis of (1-&gt;4)-beta-D-xylosidic linkages in xylans.</text>
        <dbReference type="EC" id="3.2.1.8"/>
    </reaction>
</comment>
<feature type="signal peptide" evidence="12">
    <location>
        <begin position="1"/>
        <end position="30"/>
    </location>
</feature>
<dbReference type="Proteomes" id="UP000032534">
    <property type="component" value="Unassembled WGS sequence"/>
</dbReference>
<dbReference type="GO" id="GO:0031176">
    <property type="term" value="F:endo-1,4-beta-xylanase activity"/>
    <property type="evidence" value="ECO:0007669"/>
    <property type="project" value="UniProtKB-EC"/>
</dbReference>
<evidence type="ECO:0000256" key="5">
    <source>
        <dbReference type="ARBA" id="ARBA00022651"/>
    </source>
</evidence>
<dbReference type="OrthoDB" id="9809277at2"/>
<dbReference type="InterPro" id="IPR001000">
    <property type="entry name" value="GH10_dom"/>
</dbReference>
<keyword evidence="10" id="KW-0624">Polysaccharide degradation</keyword>
<dbReference type="AlphaFoldDB" id="A0A0D7WUB7"/>
<dbReference type="SUPFAM" id="SSF51445">
    <property type="entry name" value="(Trans)glycosidases"/>
    <property type="match status" value="1"/>
</dbReference>
<comment type="similarity">
    <text evidence="3">Belongs to the glycosyl hydrolase 10 (cellulase F) family.</text>
</comment>
<feature type="domain" description="GH10" evidence="13">
    <location>
        <begin position="44"/>
        <end position="315"/>
    </location>
</feature>
<evidence type="ECO:0000256" key="3">
    <source>
        <dbReference type="ARBA" id="ARBA00007495"/>
    </source>
</evidence>
<dbReference type="GO" id="GO:0045493">
    <property type="term" value="P:xylan catabolic process"/>
    <property type="evidence" value="ECO:0007669"/>
    <property type="project" value="UniProtKB-UniPathway"/>
</dbReference>
<keyword evidence="7 14" id="KW-0378">Hydrolase</keyword>
<dbReference type="PANTHER" id="PTHR31490">
    <property type="entry name" value="GLYCOSYL HYDROLASE"/>
    <property type="match status" value="1"/>
</dbReference>
<dbReference type="UniPathway" id="UPA00114"/>
<dbReference type="PROSITE" id="PS00591">
    <property type="entry name" value="GH10_1"/>
    <property type="match status" value="1"/>
</dbReference>
<dbReference type="RefSeq" id="WP_044649072.1">
    <property type="nucleotide sequence ID" value="NZ_JTHP01000104.1"/>
</dbReference>
<protein>
    <recommendedName>
        <fullName evidence="4">endo-1,4-beta-xylanase</fullName>
        <ecNumber evidence="4">3.2.1.8</ecNumber>
    </recommendedName>
</protein>
<dbReference type="InterPro" id="IPR031158">
    <property type="entry name" value="GH10_AS"/>
</dbReference>
<evidence type="ECO:0000256" key="9">
    <source>
        <dbReference type="ARBA" id="ARBA00023295"/>
    </source>
</evidence>
<comment type="pathway">
    <text evidence="2">Glycan degradation; xylan degradation.</text>
</comment>
<keyword evidence="5 14" id="KW-0858">Xylan degradation</keyword>
<evidence type="ECO:0000256" key="12">
    <source>
        <dbReference type="SAM" id="SignalP"/>
    </source>
</evidence>
<dbReference type="PROSITE" id="PS51760">
    <property type="entry name" value="GH10_2"/>
    <property type="match status" value="1"/>
</dbReference>
<dbReference type="EMBL" id="JTHP01000104">
    <property type="protein sequence ID" value="KJD42609.1"/>
    <property type="molecule type" value="Genomic_DNA"/>
</dbReference>
<reference evidence="14 15" key="1">
    <citation type="submission" date="2014-11" db="EMBL/GenBank/DDBJ databases">
        <title>Draft Genome Sequences of Paenibacillus polymyxa NRRL B-30509 and Paenibacillus terrae NRRL B-30644, Strains from a Poultry Environment that Produce Tridecaptin A and Paenicidins.</title>
        <authorList>
            <person name="van Belkum M.J."/>
            <person name="Lohans C.T."/>
            <person name="Vederas J.C."/>
        </authorList>
    </citation>
    <scope>NUCLEOTIDE SEQUENCE [LARGE SCALE GENOMIC DNA]</scope>
    <source>
        <strain evidence="14 15">NRRL B-30644</strain>
    </source>
</reference>
<evidence type="ECO:0000256" key="8">
    <source>
        <dbReference type="ARBA" id="ARBA00023277"/>
    </source>
</evidence>
<keyword evidence="6 12" id="KW-0732">Signal</keyword>
<evidence type="ECO:0000259" key="13">
    <source>
        <dbReference type="PROSITE" id="PS51760"/>
    </source>
</evidence>
<dbReference type="Gene3D" id="3.20.20.80">
    <property type="entry name" value="Glycosidases"/>
    <property type="match status" value="1"/>
</dbReference>
<keyword evidence="8" id="KW-0119">Carbohydrate metabolism</keyword>